<dbReference type="Pfam" id="PF01476">
    <property type="entry name" value="LysM"/>
    <property type="match status" value="1"/>
</dbReference>
<dbReference type="Proteomes" id="UP000503004">
    <property type="component" value="Chromosome"/>
</dbReference>
<keyword evidence="2" id="KW-0732">Signal</keyword>
<name>A0A858QBB4_9GAMM</name>
<dbReference type="RefSeq" id="WP_169604381.1">
    <property type="nucleotide sequence ID" value="NZ_CP046565.1"/>
</dbReference>
<dbReference type="CDD" id="cd16894">
    <property type="entry name" value="MltD-like"/>
    <property type="match status" value="1"/>
</dbReference>
<comment type="similarity">
    <text evidence="1">Belongs to the transglycosylase Slt family.</text>
</comment>
<evidence type="ECO:0000313" key="4">
    <source>
        <dbReference type="EMBL" id="QJD31113.1"/>
    </source>
</evidence>
<dbReference type="SMART" id="SM00257">
    <property type="entry name" value="LysM"/>
    <property type="match status" value="1"/>
</dbReference>
<dbReference type="PANTHER" id="PTHR37423:SF2">
    <property type="entry name" value="MEMBRANE-BOUND LYTIC MUREIN TRANSGLYCOSYLASE C"/>
    <property type="match status" value="1"/>
</dbReference>
<dbReference type="PROSITE" id="PS51782">
    <property type="entry name" value="LYSM"/>
    <property type="match status" value="1"/>
</dbReference>
<dbReference type="AlphaFoldDB" id="A0A858QBB4"/>
<dbReference type="SUPFAM" id="SSF54106">
    <property type="entry name" value="LysM domain"/>
    <property type="match status" value="1"/>
</dbReference>
<sequence>MSLPRFTIAAVLLSLLAGCAETPFRWAMLEDTSDAEKADAGDDRIPRLNSSADGDLIETLLADYFRSLASDAVPVQTAMAPENAAPEPVRRLSGKGIRVIPVGPPKTHKNGLWHYVRERLELARWNHESVEAELAGFRDRPARVRSLAKRAEPFLHYLVGEVERRGLPLDLVLVPMVESACDPSALSAKTAAGLWQLIPSTGQRFGVEMAADYDGRYDIHASTAAALSYLQHLHSRFEGDWLLALAAYNAGEGAVQHAIASNRAAGRGTDFWSLPLPPETRGYVPKILALSRILAGPDRYGLKLEPVPGTPALARLEIEPGIRPADIGSAAGLPEPVFKLLNPALKSIHDAPQRKYGLMLPLKNAQAMAASLEGAELVSAKTVVVKKGETLAAIARRHGVSETALAGWNGLTPNSRLKPGQALLVYPA</sequence>
<dbReference type="EMBL" id="CP046565">
    <property type="protein sequence ID" value="QJD31113.1"/>
    <property type="molecule type" value="Genomic_DNA"/>
</dbReference>
<dbReference type="InterPro" id="IPR023346">
    <property type="entry name" value="Lysozyme-like_dom_sf"/>
</dbReference>
<gene>
    <name evidence="4" type="ORF">GNH96_14975</name>
</gene>
<evidence type="ECO:0000259" key="3">
    <source>
        <dbReference type="PROSITE" id="PS51782"/>
    </source>
</evidence>
<dbReference type="InterPro" id="IPR018392">
    <property type="entry name" value="LysM"/>
</dbReference>
<dbReference type="PROSITE" id="PS51257">
    <property type="entry name" value="PROKAR_LIPOPROTEIN"/>
    <property type="match status" value="1"/>
</dbReference>
<dbReference type="InterPro" id="IPR036779">
    <property type="entry name" value="LysM_dom_sf"/>
</dbReference>
<evidence type="ECO:0000313" key="5">
    <source>
        <dbReference type="Proteomes" id="UP000503004"/>
    </source>
</evidence>
<proteinExistence type="inferred from homology"/>
<keyword evidence="5" id="KW-1185">Reference proteome</keyword>
<dbReference type="Pfam" id="PF01464">
    <property type="entry name" value="SLT"/>
    <property type="match status" value="1"/>
</dbReference>
<dbReference type="SUPFAM" id="SSF53955">
    <property type="entry name" value="Lysozyme-like"/>
    <property type="match status" value="1"/>
</dbReference>
<dbReference type="InterPro" id="IPR008258">
    <property type="entry name" value="Transglycosylase_SLT_dom_1"/>
</dbReference>
<feature type="domain" description="LysM" evidence="3">
    <location>
        <begin position="381"/>
        <end position="425"/>
    </location>
</feature>
<dbReference type="InterPro" id="IPR000189">
    <property type="entry name" value="Transglyc_AS"/>
</dbReference>
<dbReference type="KEGG" id="metu:GNH96_14975"/>
<feature type="signal peptide" evidence="2">
    <location>
        <begin position="1"/>
        <end position="19"/>
    </location>
</feature>
<protein>
    <submittedName>
        <fullName evidence="4">Transglycosylase SLT domain-containing protein</fullName>
    </submittedName>
</protein>
<organism evidence="4 5">
    <name type="scientific">Methylococcus geothermalis</name>
    <dbReference type="NCBI Taxonomy" id="2681310"/>
    <lineage>
        <taxon>Bacteria</taxon>
        <taxon>Pseudomonadati</taxon>
        <taxon>Pseudomonadota</taxon>
        <taxon>Gammaproteobacteria</taxon>
        <taxon>Methylococcales</taxon>
        <taxon>Methylococcaceae</taxon>
        <taxon>Methylococcus</taxon>
    </lineage>
</organism>
<dbReference type="GO" id="GO:0000270">
    <property type="term" value="P:peptidoglycan metabolic process"/>
    <property type="evidence" value="ECO:0007669"/>
    <property type="project" value="InterPro"/>
</dbReference>
<dbReference type="GO" id="GO:0016020">
    <property type="term" value="C:membrane"/>
    <property type="evidence" value="ECO:0007669"/>
    <property type="project" value="InterPro"/>
</dbReference>
<dbReference type="PANTHER" id="PTHR37423">
    <property type="entry name" value="SOLUBLE LYTIC MUREIN TRANSGLYCOSYLASE-RELATED"/>
    <property type="match status" value="1"/>
</dbReference>
<accession>A0A858QBB4</accession>
<dbReference type="CDD" id="cd00118">
    <property type="entry name" value="LysM"/>
    <property type="match status" value="1"/>
</dbReference>
<dbReference type="Gene3D" id="3.10.350.10">
    <property type="entry name" value="LysM domain"/>
    <property type="match status" value="1"/>
</dbReference>
<dbReference type="Gene3D" id="1.10.530.10">
    <property type="match status" value="1"/>
</dbReference>
<evidence type="ECO:0000256" key="1">
    <source>
        <dbReference type="ARBA" id="ARBA00007734"/>
    </source>
</evidence>
<dbReference type="GO" id="GO:0008933">
    <property type="term" value="F:peptidoglycan lytic transglycosylase activity"/>
    <property type="evidence" value="ECO:0007669"/>
    <property type="project" value="InterPro"/>
</dbReference>
<dbReference type="PROSITE" id="PS00922">
    <property type="entry name" value="TRANSGLYCOSYLASE"/>
    <property type="match status" value="1"/>
</dbReference>
<feature type="chain" id="PRO_5033065121" evidence="2">
    <location>
        <begin position="20"/>
        <end position="428"/>
    </location>
</feature>
<reference evidence="5" key="1">
    <citation type="submission" date="2019-12" db="EMBL/GenBank/DDBJ databases">
        <authorList>
            <person name="Awala S.I."/>
            <person name="Rhee S.K."/>
        </authorList>
    </citation>
    <scope>NUCLEOTIDE SEQUENCE [LARGE SCALE GENOMIC DNA]</scope>
    <source>
        <strain evidence="5">IM1</strain>
    </source>
</reference>
<evidence type="ECO:0000256" key="2">
    <source>
        <dbReference type="SAM" id="SignalP"/>
    </source>
</evidence>